<dbReference type="PANTHER" id="PTHR43353:SF5">
    <property type="entry name" value="SUCCINATE-SEMIALDEHYDE DEHYDROGENASE, MITOCHONDRIAL"/>
    <property type="match status" value="1"/>
</dbReference>
<organism evidence="8 9">
    <name type="scientific">Aspergillus cristatus</name>
    <name type="common">Chinese Fuzhuan brick tea-fermentation fungus</name>
    <name type="synonym">Eurotium cristatum</name>
    <dbReference type="NCBI Taxonomy" id="573508"/>
    <lineage>
        <taxon>Eukaryota</taxon>
        <taxon>Fungi</taxon>
        <taxon>Dikarya</taxon>
        <taxon>Ascomycota</taxon>
        <taxon>Pezizomycotina</taxon>
        <taxon>Eurotiomycetes</taxon>
        <taxon>Eurotiomycetidae</taxon>
        <taxon>Eurotiales</taxon>
        <taxon>Aspergillaceae</taxon>
        <taxon>Aspergillus</taxon>
        <taxon>Aspergillus subgen. Aspergillus</taxon>
    </lineage>
</organism>
<dbReference type="InterPro" id="IPR029510">
    <property type="entry name" value="Ald_DH_CS_GLU"/>
</dbReference>
<dbReference type="PANTHER" id="PTHR43353">
    <property type="entry name" value="SUCCINATE-SEMIALDEHYDE DEHYDROGENASE, MITOCHONDRIAL"/>
    <property type="match status" value="1"/>
</dbReference>
<protein>
    <recommendedName>
        <fullName evidence="2">Succinate-semialdehyde dehydrogenase, mitochondrial</fullName>
        <ecNumber evidence="1">1.2.1.24</ecNumber>
    </recommendedName>
    <alternativeName>
        <fullName evidence="4">NAD(+)-dependent succinic semialdehyde dehydrogenase</fullName>
    </alternativeName>
</protein>
<gene>
    <name evidence="8" type="ORF">SI65_07476</name>
</gene>
<evidence type="ECO:0000313" key="8">
    <source>
        <dbReference type="EMBL" id="ODM17077.1"/>
    </source>
</evidence>
<dbReference type="Proteomes" id="UP000094569">
    <property type="component" value="Unassembled WGS sequence"/>
</dbReference>
<evidence type="ECO:0000313" key="9">
    <source>
        <dbReference type="Proteomes" id="UP000094569"/>
    </source>
</evidence>
<reference evidence="8 9" key="1">
    <citation type="journal article" date="2016" name="BMC Genomics">
        <title>Comparative genomic and transcriptomic analyses of the Fuzhuan brick tea-fermentation fungus Aspergillus cristatus.</title>
        <authorList>
            <person name="Ge Y."/>
            <person name="Wang Y."/>
            <person name="Liu Y."/>
            <person name="Tan Y."/>
            <person name="Ren X."/>
            <person name="Zhang X."/>
            <person name="Hyde K.D."/>
            <person name="Liu Y."/>
            <person name="Liu Z."/>
        </authorList>
    </citation>
    <scope>NUCLEOTIDE SEQUENCE [LARGE SCALE GENOMIC DNA]</scope>
    <source>
        <strain evidence="8 9">GZAAS20.1005</strain>
    </source>
</reference>
<dbReference type="EMBL" id="JXNT01000009">
    <property type="protein sequence ID" value="ODM17077.1"/>
    <property type="molecule type" value="Genomic_DNA"/>
</dbReference>
<dbReference type="Gene3D" id="3.40.605.10">
    <property type="entry name" value="Aldehyde Dehydrogenase, Chain A, domain 1"/>
    <property type="match status" value="1"/>
</dbReference>
<evidence type="ECO:0000259" key="7">
    <source>
        <dbReference type="Pfam" id="PF00171"/>
    </source>
</evidence>
<evidence type="ECO:0000256" key="6">
    <source>
        <dbReference type="RuleBase" id="RU003345"/>
    </source>
</evidence>
<evidence type="ECO:0000256" key="5">
    <source>
        <dbReference type="PROSITE-ProRule" id="PRU10007"/>
    </source>
</evidence>
<evidence type="ECO:0000256" key="1">
    <source>
        <dbReference type="ARBA" id="ARBA00013051"/>
    </source>
</evidence>
<feature type="domain" description="Aldehyde dehydrogenase" evidence="7">
    <location>
        <begin position="96"/>
        <end position="373"/>
    </location>
</feature>
<dbReference type="AlphaFoldDB" id="A0A1E3B810"/>
<dbReference type="Gene3D" id="3.40.309.10">
    <property type="entry name" value="Aldehyde Dehydrogenase, Chain A, domain 2"/>
    <property type="match status" value="1"/>
</dbReference>
<dbReference type="SUPFAM" id="SSF53720">
    <property type="entry name" value="ALDH-like"/>
    <property type="match status" value="1"/>
</dbReference>
<keyword evidence="9" id="KW-1185">Reference proteome</keyword>
<dbReference type="GO" id="GO:0009450">
    <property type="term" value="P:gamma-aminobutyric acid catabolic process"/>
    <property type="evidence" value="ECO:0007669"/>
    <property type="project" value="TreeGrafter"/>
</dbReference>
<feature type="active site" evidence="5">
    <location>
        <position position="237"/>
    </location>
</feature>
<dbReference type="EC" id="1.2.1.24" evidence="1"/>
<accession>A0A1E3B810</accession>
<dbReference type="InterPro" id="IPR016162">
    <property type="entry name" value="Ald_DH_N"/>
</dbReference>
<sequence length="391" mass="42335">MPSIVIPKLQRQDLLVSLGLVAGEWREAPGKKVFPVDEPSSGTVLSHCADLGRQDFFDAIDSVLLEPASLLRGRQRHVRESCPSGMTWFCRTLMINGKTFLEAKGEVNYAASFIAWFAEEPVRSYGDTIPSSYANTTVLTCKEPVGICGIITPWNFPAAITTRKVAPALAARCSVVVKPPSETPFSALAFAKLALEAGVPPNCMHVLPTKDSFTGSTNVGNMLTKAAAETMKRVSMELGGNAPFIVFEDADISQVVEAAMVCKFRCSGQTCVCANRLLVHERVRDEFAQKLTKRVQQLKLGRGIDKETTQGPLVNESAVKKVDSHVQDALEKGATVYAGGKAPTHLQGYFYEPTVISNATTDMDVAHDKTFGPSSCNFLFLRRTRGGAAGE</sequence>
<comment type="caution">
    <text evidence="8">The sequence shown here is derived from an EMBL/GenBank/DDBJ whole genome shotgun (WGS) entry which is preliminary data.</text>
</comment>
<dbReference type="STRING" id="573508.A0A1E3B810"/>
<dbReference type="InterPro" id="IPR050740">
    <property type="entry name" value="Aldehyde_DH_Superfamily"/>
</dbReference>
<proteinExistence type="inferred from homology"/>
<dbReference type="FunFam" id="3.40.605.10:FF:000063">
    <property type="entry name" value="Succinate-semialdehyde dehydrogenase, mitochondrial"/>
    <property type="match status" value="1"/>
</dbReference>
<evidence type="ECO:0000256" key="4">
    <source>
        <dbReference type="ARBA" id="ARBA00030806"/>
    </source>
</evidence>
<evidence type="ECO:0000256" key="3">
    <source>
        <dbReference type="ARBA" id="ARBA00023002"/>
    </source>
</evidence>
<name>A0A1E3B810_ASPCR</name>
<dbReference type="InterPro" id="IPR016160">
    <property type="entry name" value="Ald_DH_CS_CYS"/>
</dbReference>
<dbReference type="InterPro" id="IPR015590">
    <property type="entry name" value="Aldehyde_DH_dom"/>
</dbReference>
<comment type="similarity">
    <text evidence="6">Belongs to the aldehyde dehydrogenase family.</text>
</comment>
<dbReference type="Pfam" id="PF00171">
    <property type="entry name" value="Aldedh"/>
    <property type="match status" value="1"/>
</dbReference>
<dbReference type="GO" id="GO:0004777">
    <property type="term" value="F:succinate-semialdehyde dehydrogenase (NAD+) activity"/>
    <property type="evidence" value="ECO:0007669"/>
    <property type="project" value="UniProtKB-EC"/>
</dbReference>
<evidence type="ECO:0000256" key="2">
    <source>
        <dbReference type="ARBA" id="ARBA00019842"/>
    </source>
</evidence>
<dbReference type="PROSITE" id="PS00070">
    <property type="entry name" value="ALDEHYDE_DEHYDR_CYS"/>
    <property type="match status" value="1"/>
</dbReference>
<dbReference type="InterPro" id="IPR016161">
    <property type="entry name" value="Ald_DH/histidinol_DH"/>
</dbReference>
<dbReference type="VEuPathDB" id="FungiDB:SI65_07476"/>
<dbReference type="OrthoDB" id="310895at2759"/>
<dbReference type="InterPro" id="IPR016163">
    <property type="entry name" value="Ald_DH_C"/>
</dbReference>
<keyword evidence="3 6" id="KW-0560">Oxidoreductase</keyword>
<dbReference type="PROSITE" id="PS00687">
    <property type="entry name" value="ALDEHYDE_DEHYDR_GLU"/>
    <property type="match status" value="1"/>
</dbReference>